<protein>
    <submittedName>
        <fullName evidence="2">Uncharacterized protein</fullName>
    </submittedName>
</protein>
<dbReference type="RefSeq" id="WP_301164128.1">
    <property type="nucleotide sequence ID" value="NZ_JAUHTR010000001.1"/>
</dbReference>
<proteinExistence type="predicted"/>
<feature type="region of interest" description="Disordered" evidence="1">
    <location>
        <begin position="1"/>
        <end position="26"/>
    </location>
</feature>
<comment type="caution">
    <text evidence="2">The sequence shown here is derived from an EMBL/GenBank/DDBJ whole genome shotgun (WGS) entry which is preliminary data.</text>
</comment>
<keyword evidence="3" id="KW-1185">Reference proteome</keyword>
<evidence type="ECO:0000256" key="1">
    <source>
        <dbReference type="SAM" id="MobiDB-lite"/>
    </source>
</evidence>
<reference evidence="2" key="1">
    <citation type="submission" date="2023-07" db="EMBL/GenBank/DDBJ databases">
        <title>Fictibacillus sp. isolated from freshwater pond.</title>
        <authorList>
            <person name="Kirdat K."/>
            <person name="Bhat A."/>
            <person name="Mourya A."/>
            <person name="Yadav A."/>
        </authorList>
    </citation>
    <scope>NUCLEOTIDE SEQUENCE</scope>
    <source>
        <strain evidence="2">NE201</strain>
    </source>
</reference>
<evidence type="ECO:0000313" key="2">
    <source>
        <dbReference type="EMBL" id="MDN4523062.1"/>
    </source>
</evidence>
<dbReference type="EMBL" id="JAUHTR010000001">
    <property type="protein sequence ID" value="MDN4523062.1"/>
    <property type="molecule type" value="Genomic_DNA"/>
</dbReference>
<gene>
    <name evidence="2" type="ORF">QYB97_01170</name>
</gene>
<dbReference type="Proteomes" id="UP001172721">
    <property type="component" value="Unassembled WGS sequence"/>
</dbReference>
<sequence>MTERTGHNDMEEYKPDVNRPAETPAEAHRMVTVNKAEEVLKNKKGQLPRLT</sequence>
<organism evidence="2 3">
    <name type="scientific">Fictibacillus fluitans</name>
    <dbReference type="NCBI Taxonomy" id="3058422"/>
    <lineage>
        <taxon>Bacteria</taxon>
        <taxon>Bacillati</taxon>
        <taxon>Bacillota</taxon>
        <taxon>Bacilli</taxon>
        <taxon>Bacillales</taxon>
        <taxon>Fictibacillaceae</taxon>
        <taxon>Fictibacillus</taxon>
    </lineage>
</organism>
<accession>A0ABT8HQL9</accession>
<evidence type="ECO:0000313" key="3">
    <source>
        <dbReference type="Proteomes" id="UP001172721"/>
    </source>
</evidence>
<name>A0ABT8HQL9_9BACL</name>